<dbReference type="Proteomes" id="UP001152087">
    <property type="component" value="Unassembled WGS sequence"/>
</dbReference>
<dbReference type="EMBL" id="JAOQAV010000015">
    <property type="protein sequence ID" value="KAJ4188450.1"/>
    <property type="molecule type" value="Genomic_DNA"/>
</dbReference>
<dbReference type="AlphaFoldDB" id="A0A9W8R5F0"/>
<name>A0A9W8R5F0_9HYPO</name>
<organism evidence="3 4">
    <name type="scientific">Fusarium falciforme</name>
    <dbReference type="NCBI Taxonomy" id="195108"/>
    <lineage>
        <taxon>Eukaryota</taxon>
        <taxon>Fungi</taxon>
        <taxon>Dikarya</taxon>
        <taxon>Ascomycota</taxon>
        <taxon>Pezizomycotina</taxon>
        <taxon>Sordariomycetes</taxon>
        <taxon>Hypocreomycetidae</taxon>
        <taxon>Hypocreales</taxon>
        <taxon>Nectriaceae</taxon>
        <taxon>Fusarium</taxon>
        <taxon>Fusarium solani species complex</taxon>
    </lineage>
</organism>
<comment type="caution">
    <text evidence="3">The sequence shown here is derived from an EMBL/GenBank/DDBJ whole genome shotgun (WGS) entry which is preliminary data.</text>
</comment>
<feature type="region of interest" description="Disordered" evidence="1">
    <location>
        <begin position="35"/>
        <end position="102"/>
    </location>
</feature>
<evidence type="ECO:0000313" key="4">
    <source>
        <dbReference type="Proteomes" id="UP001152087"/>
    </source>
</evidence>
<accession>A0A9W8R5F0</accession>
<feature type="chain" id="PRO_5040993620" evidence="2">
    <location>
        <begin position="22"/>
        <end position="194"/>
    </location>
</feature>
<keyword evidence="4" id="KW-1185">Reference proteome</keyword>
<evidence type="ECO:0000313" key="3">
    <source>
        <dbReference type="EMBL" id="KAJ4188450.1"/>
    </source>
</evidence>
<proteinExistence type="predicted"/>
<reference evidence="3" key="1">
    <citation type="submission" date="2022-09" db="EMBL/GenBank/DDBJ databases">
        <title>Fusarium specimens isolated from Avocado Roots.</title>
        <authorList>
            <person name="Stajich J."/>
            <person name="Roper C."/>
            <person name="Heimlech-Rivalta G."/>
        </authorList>
    </citation>
    <scope>NUCLEOTIDE SEQUENCE</scope>
    <source>
        <strain evidence="3">A02</strain>
    </source>
</reference>
<gene>
    <name evidence="3" type="ORF">NW755_006611</name>
</gene>
<feature type="compositionally biased region" description="Low complexity" evidence="1">
    <location>
        <begin position="76"/>
        <end position="98"/>
    </location>
</feature>
<sequence length="194" mass="19471">MISSRLLTGALALLAASVVNAGVCYPPSIRTLSTTVATSSSSIETTSTSESASTTETGASSDTTSAEPSTTDLVITTTSNAEATSDTTTSAATTTTSAPVDNPPAGSCTDADDCLLSTDPLCVLGLCECVNDVCVPQDIESCSVDADCSSGQICENGVCTTPPPECASTQDCRNLGRCIIFPVLCPCVSGQCEG</sequence>
<evidence type="ECO:0000256" key="1">
    <source>
        <dbReference type="SAM" id="MobiDB-lite"/>
    </source>
</evidence>
<protein>
    <submittedName>
        <fullName evidence="3">Uncharacterized protein</fullName>
    </submittedName>
</protein>
<keyword evidence="2" id="KW-0732">Signal</keyword>
<feature type="signal peptide" evidence="2">
    <location>
        <begin position="1"/>
        <end position="21"/>
    </location>
</feature>
<feature type="compositionally biased region" description="Low complexity" evidence="1">
    <location>
        <begin position="35"/>
        <end position="67"/>
    </location>
</feature>
<evidence type="ECO:0000256" key="2">
    <source>
        <dbReference type="SAM" id="SignalP"/>
    </source>
</evidence>